<accession>A0AAJ5ZBX5</accession>
<name>A0AAJ5ZBX5_9CHLR</name>
<dbReference type="RefSeq" id="WP_342825145.1">
    <property type="nucleotide sequence ID" value="NZ_CP046146.1"/>
</dbReference>
<evidence type="ECO:0000256" key="1">
    <source>
        <dbReference type="ARBA" id="ARBA00022679"/>
    </source>
</evidence>
<dbReference type="PANTHER" id="PTHR43800">
    <property type="entry name" value="PEPTIDYL-LYSINE N-ACETYLTRANSFERASE YJAB"/>
    <property type="match status" value="1"/>
</dbReference>
<dbReference type="PROSITE" id="PS51186">
    <property type="entry name" value="GNAT"/>
    <property type="match status" value="1"/>
</dbReference>
<evidence type="ECO:0000313" key="6">
    <source>
        <dbReference type="EMBL" id="WFG38532.1"/>
    </source>
</evidence>
<dbReference type="Gene3D" id="3.40.630.30">
    <property type="match status" value="1"/>
</dbReference>
<protein>
    <submittedName>
        <fullName evidence="6">Ribosomal-protein-alanine N-acetyltransferase</fullName>
    </submittedName>
</protein>
<dbReference type="Proteomes" id="UP001219901">
    <property type="component" value="Chromosome"/>
</dbReference>
<gene>
    <name evidence="6" type="primary">rimI</name>
    <name evidence="5" type="ORF">GKO46_08540</name>
    <name evidence="6" type="ORF">GKO48_02545</name>
</gene>
<dbReference type="InterPro" id="IPR000182">
    <property type="entry name" value="GNAT_dom"/>
</dbReference>
<proteinExistence type="predicted"/>
<feature type="region of interest" description="Disordered" evidence="3">
    <location>
        <begin position="255"/>
        <end position="297"/>
    </location>
</feature>
<keyword evidence="7" id="KW-1185">Reference proteome</keyword>
<dbReference type="InterPro" id="IPR006464">
    <property type="entry name" value="AcTrfase_RimI/Ard1"/>
</dbReference>
<evidence type="ECO:0000313" key="8">
    <source>
        <dbReference type="Proteomes" id="UP001321249"/>
    </source>
</evidence>
<dbReference type="PANTHER" id="PTHR43800:SF1">
    <property type="entry name" value="PEPTIDYL-LYSINE N-ACETYLTRANSFERASE YJAB"/>
    <property type="match status" value="1"/>
</dbReference>
<dbReference type="SUPFAM" id="SSF55729">
    <property type="entry name" value="Acyl-CoA N-acyltransferases (Nat)"/>
    <property type="match status" value="1"/>
</dbReference>
<dbReference type="EMBL" id="WMBE01000002">
    <property type="protein sequence ID" value="MDG0867121.1"/>
    <property type="molecule type" value="Genomic_DNA"/>
</dbReference>
<keyword evidence="1" id="KW-0808">Transferase</keyword>
<dbReference type="NCBIfam" id="TIGR01575">
    <property type="entry name" value="rimI"/>
    <property type="match status" value="1"/>
</dbReference>
<dbReference type="CDD" id="cd04301">
    <property type="entry name" value="NAT_SF"/>
    <property type="match status" value="1"/>
</dbReference>
<feature type="domain" description="N-acetyltransferase" evidence="4">
    <location>
        <begin position="83"/>
        <end position="232"/>
    </location>
</feature>
<evidence type="ECO:0000259" key="4">
    <source>
        <dbReference type="PROSITE" id="PS51186"/>
    </source>
</evidence>
<dbReference type="EMBL" id="CP046147">
    <property type="protein sequence ID" value="WFG38532.1"/>
    <property type="molecule type" value="Genomic_DNA"/>
</dbReference>
<dbReference type="AlphaFoldDB" id="A0AAJ5ZBX5"/>
<keyword evidence="2" id="KW-0012">Acyltransferase</keyword>
<reference evidence="7" key="3">
    <citation type="submission" date="2023-06" db="EMBL/GenBank/DDBJ databases">
        <title>Pangenomics reveal diversification of enzyme families and niche specialization in globally abundant SAR202 bacteria.</title>
        <authorList>
            <person name="Saw J.H.W."/>
        </authorList>
    </citation>
    <scope>NUCLEOTIDE SEQUENCE [LARGE SCALE GENOMIC DNA]</scope>
    <source>
        <strain evidence="7">JH1073</strain>
    </source>
</reference>
<evidence type="ECO:0000256" key="2">
    <source>
        <dbReference type="ARBA" id="ARBA00023315"/>
    </source>
</evidence>
<reference evidence="7 8" key="1">
    <citation type="submission" date="2019-11" db="EMBL/GenBank/DDBJ databases">
        <authorList>
            <person name="Cho J.-C."/>
        </authorList>
    </citation>
    <scope>NUCLEOTIDE SEQUENCE [LARGE SCALE GENOMIC DNA]</scope>
    <source>
        <strain evidence="6 7">JH1073</strain>
        <strain evidence="5 8">JH702</strain>
    </source>
</reference>
<dbReference type="Pfam" id="PF00583">
    <property type="entry name" value="Acetyltransf_1"/>
    <property type="match status" value="1"/>
</dbReference>
<dbReference type="InterPro" id="IPR016181">
    <property type="entry name" value="Acyl_CoA_acyltransferase"/>
</dbReference>
<reference evidence="6" key="2">
    <citation type="journal article" date="2023" name="Nat. Commun.">
        <title>Cultivation of marine bacteria of the SAR202 clade.</title>
        <authorList>
            <person name="Lim Y."/>
            <person name="Seo J.H."/>
            <person name="Giovannoni S.J."/>
            <person name="Kang I."/>
            <person name="Cho J.C."/>
        </authorList>
    </citation>
    <scope>NUCLEOTIDE SEQUENCE</scope>
    <source>
        <strain evidence="6">JH1073</strain>
    </source>
</reference>
<organism evidence="6 7">
    <name type="scientific">Candidatus Lucifugimonas marina</name>
    <dbReference type="NCBI Taxonomy" id="3038979"/>
    <lineage>
        <taxon>Bacteria</taxon>
        <taxon>Bacillati</taxon>
        <taxon>Chloroflexota</taxon>
        <taxon>Dehalococcoidia</taxon>
        <taxon>SAR202 cluster</taxon>
        <taxon>Candidatus Lucifugimonadales</taxon>
        <taxon>Candidatus Lucifugimonadaceae</taxon>
        <taxon>Candidatus Lucifugimonas</taxon>
    </lineage>
</organism>
<evidence type="ECO:0000256" key="3">
    <source>
        <dbReference type="SAM" id="MobiDB-lite"/>
    </source>
</evidence>
<sequence>MTLSDPNNILAGAFADLDSGNLKSSSDSPSESKSEIRNEFAVRRATLDDSLMLESIEREAFPGMTPVTRIERDLTRQNGLYLAAIRNWQPDEQELGPRFAIATKAEKEDESFTARMRRNVDRYLLDRVNRPKLPPDYIAGFVGLWFVLDEAHVVIIGLRESDRRKGIGEQLLISAVEQSFENDSRVVTLEVRESNEPAIELYKKYGFQEVGLRRRYYSDNGENAVIMTTPPIQSDDYQKQFTELVEQHADKWGWVSRPGFAAPEGYVEEDETKGESEASDSTSADGDESESKPEIEA</sequence>
<dbReference type="Proteomes" id="UP001321249">
    <property type="component" value="Unassembled WGS sequence"/>
</dbReference>
<evidence type="ECO:0000313" key="5">
    <source>
        <dbReference type="EMBL" id="MDG0867121.1"/>
    </source>
</evidence>
<dbReference type="GO" id="GO:0008080">
    <property type="term" value="F:N-acetyltransferase activity"/>
    <property type="evidence" value="ECO:0007669"/>
    <property type="project" value="InterPro"/>
</dbReference>
<evidence type="ECO:0000313" key="7">
    <source>
        <dbReference type="Proteomes" id="UP001219901"/>
    </source>
</evidence>